<proteinExistence type="predicted"/>
<organism evidence="1 2">
    <name type="scientific">Fraxinus pennsylvanica</name>
    <dbReference type="NCBI Taxonomy" id="56036"/>
    <lineage>
        <taxon>Eukaryota</taxon>
        <taxon>Viridiplantae</taxon>
        <taxon>Streptophyta</taxon>
        <taxon>Embryophyta</taxon>
        <taxon>Tracheophyta</taxon>
        <taxon>Spermatophyta</taxon>
        <taxon>Magnoliopsida</taxon>
        <taxon>eudicotyledons</taxon>
        <taxon>Gunneridae</taxon>
        <taxon>Pentapetalae</taxon>
        <taxon>asterids</taxon>
        <taxon>lamiids</taxon>
        <taxon>Lamiales</taxon>
        <taxon>Oleaceae</taxon>
        <taxon>Oleeae</taxon>
        <taxon>Fraxinus</taxon>
    </lineage>
</organism>
<reference evidence="1" key="1">
    <citation type="submission" date="2023-05" db="EMBL/GenBank/DDBJ databases">
        <authorList>
            <person name="Huff M."/>
        </authorList>
    </citation>
    <scope>NUCLEOTIDE SEQUENCE</scope>
</reference>
<name>A0AAD1ZBF3_9LAMI</name>
<evidence type="ECO:0000313" key="1">
    <source>
        <dbReference type="EMBL" id="CAI9766144.1"/>
    </source>
</evidence>
<dbReference type="AlphaFoldDB" id="A0AAD1ZBF3"/>
<sequence length="112" mass="12104">MGFGDVDLMDDGDRGGGKTASAVVSCSICLDGVTDNGARFWAKLQRGHQFHLEHGEPQLIGHEHFGSTNNASNGDSFEVKQNVGCSYGCTTDRRVDDSYAYSNCSYDNESSK</sequence>
<evidence type="ECO:0000313" key="2">
    <source>
        <dbReference type="Proteomes" id="UP000834106"/>
    </source>
</evidence>
<dbReference type="EMBL" id="OU503043">
    <property type="protein sequence ID" value="CAI9766144.1"/>
    <property type="molecule type" value="Genomic_DNA"/>
</dbReference>
<accession>A0AAD1ZBF3</accession>
<dbReference type="Proteomes" id="UP000834106">
    <property type="component" value="Chromosome 8"/>
</dbReference>
<gene>
    <name evidence="1" type="ORF">FPE_LOCUS13574</name>
</gene>
<keyword evidence="2" id="KW-1185">Reference proteome</keyword>
<protein>
    <submittedName>
        <fullName evidence="1">Uncharacterized protein</fullName>
    </submittedName>
</protein>